<dbReference type="KEGG" id="sre:PTSG_09324"/>
<dbReference type="EMBL" id="GL832982">
    <property type="protein sequence ID" value="EGD78259.1"/>
    <property type="molecule type" value="Genomic_DNA"/>
</dbReference>
<dbReference type="RefSeq" id="XP_004989582.1">
    <property type="nucleotide sequence ID" value="XM_004989525.1"/>
</dbReference>
<organism evidence="2 3">
    <name type="scientific">Salpingoeca rosetta (strain ATCC 50818 / BSB-021)</name>
    <dbReference type="NCBI Taxonomy" id="946362"/>
    <lineage>
        <taxon>Eukaryota</taxon>
        <taxon>Choanoflagellata</taxon>
        <taxon>Craspedida</taxon>
        <taxon>Salpingoecidae</taxon>
        <taxon>Salpingoeca</taxon>
    </lineage>
</organism>
<dbReference type="AlphaFoldDB" id="F2UMB0"/>
<evidence type="ECO:0000256" key="1">
    <source>
        <dbReference type="SAM" id="MobiDB-lite"/>
    </source>
</evidence>
<proteinExistence type="predicted"/>
<gene>
    <name evidence="2" type="ORF">PTSG_09324</name>
</gene>
<evidence type="ECO:0000313" key="3">
    <source>
        <dbReference type="Proteomes" id="UP000007799"/>
    </source>
</evidence>
<dbReference type="InParanoid" id="F2UMB0"/>
<sequence>MGNTCGGGGKQGKGVKSIESFPVVYVGTMSLPATAYAGVDACYHVVTTLNQERSRQTQGNGDENGHGGDDDDDDDEMGPEAGHNQATSTDPEEEDFSAHLDEGLKDVKAVLTVSIYGIKALVG</sequence>
<evidence type="ECO:0000313" key="2">
    <source>
        <dbReference type="EMBL" id="EGD78259.1"/>
    </source>
</evidence>
<reference evidence="2" key="1">
    <citation type="submission" date="2009-08" db="EMBL/GenBank/DDBJ databases">
        <title>Annotation of Salpingoeca rosetta.</title>
        <authorList>
            <consortium name="The Broad Institute Genome Sequencing Platform"/>
            <person name="Russ C."/>
            <person name="Cuomo C."/>
            <person name="Burger G."/>
            <person name="Gray M.W."/>
            <person name="Holland P.W.H."/>
            <person name="King N."/>
            <person name="Lang F.B.F."/>
            <person name="Roger A.J."/>
            <person name="Ruiz-Trillo I."/>
            <person name="Young S.K."/>
            <person name="Zeng Q."/>
            <person name="Gargeya S."/>
            <person name="Alvarado L."/>
            <person name="Berlin A."/>
            <person name="Chapman S.B."/>
            <person name="Chen Z."/>
            <person name="Freedman E."/>
            <person name="Gellesch M."/>
            <person name="Goldberg J."/>
            <person name="Griggs A."/>
            <person name="Gujja S."/>
            <person name="Heilman E."/>
            <person name="Heiman D."/>
            <person name="Howarth C."/>
            <person name="Mehta T."/>
            <person name="Neiman D."/>
            <person name="Pearson M."/>
            <person name="Roberts A."/>
            <person name="Saif S."/>
            <person name="Shea T."/>
            <person name="Shenoy N."/>
            <person name="Sisk P."/>
            <person name="Stolte C."/>
            <person name="Sykes S."/>
            <person name="White J."/>
            <person name="Yandava C."/>
            <person name="Haas B."/>
            <person name="Nusbaum C."/>
            <person name="Birren B."/>
        </authorList>
    </citation>
    <scope>NUCLEOTIDE SEQUENCE</scope>
    <source>
        <strain evidence="2">ATCC 50818</strain>
    </source>
</reference>
<accession>F2UMB0</accession>
<keyword evidence="3" id="KW-1185">Reference proteome</keyword>
<protein>
    <submittedName>
        <fullName evidence="2">Uncharacterized protein</fullName>
    </submittedName>
</protein>
<dbReference type="GeneID" id="16070132"/>
<feature type="compositionally biased region" description="Acidic residues" evidence="1">
    <location>
        <begin position="69"/>
        <end position="78"/>
    </location>
</feature>
<name>F2UMB0_SALR5</name>
<dbReference type="Proteomes" id="UP000007799">
    <property type="component" value="Unassembled WGS sequence"/>
</dbReference>
<feature type="region of interest" description="Disordered" evidence="1">
    <location>
        <begin position="50"/>
        <end position="101"/>
    </location>
</feature>